<comment type="caution">
    <text evidence="4">The sequence shown here is derived from an EMBL/GenBank/DDBJ whole genome shotgun (WGS) entry which is preliminary data.</text>
</comment>
<dbReference type="AlphaFoldDB" id="L2F5Q3"/>
<dbReference type="InterPro" id="IPR018821">
    <property type="entry name" value="DUF294_put_nucleoTrafse_sb-bd"/>
</dbReference>
<evidence type="ECO:0000256" key="2">
    <source>
        <dbReference type="PROSITE-ProRule" id="PRU00703"/>
    </source>
</evidence>
<dbReference type="InterPro" id="IPR046342">
    <property type="entry name" value="CBS_dom_sf"/>
</dbReference>
<dbReference type="GO" id="GO:0008773">
    <property type="term" value="F:[protein-PII] uridylyltransferase activity"/>
    <property type="evidence" value="ECO:0007669"/>
    <property type="project" value="InterPro"/>
</dbReference>
<dbReference type="Proteomes" id="UP000023795">
    <property type="component" value="Unassembled WGS sequence"/>
</dbReference>
<dbReference type="STRING" id="1230338.MOMA_05981"/>
<dbReference type="eggNOG" id="COG2905">
    <property type="taxonomic scope" value="Bacteria"/>
</dbReference>
<sequence>MNNALFYLTNPPFDVLTDNERQILANNSQISYLEQDQSIPNSWQHDFFVIIKGKIKHYADGELIAGLNASDWFFNKNTEAVTSEQTLLYRLDGVLIEKIAKTNAKFGALLFADLSARTHAQSERKAFSETQSLLSIAIADLKDHIKLPNIIDGQLSLFEATVAMNTAHAKHILVKKTTDNQPISLANSNPTNSNPINSNPINLQNIGIFTQTDVCKAVADNANFHATPVANYSFFDVKAVHHEQDVGEALVSMLENKVHRLPIIDDNGDIIGVIGQTELLNFLANHTQMIMARIESATSLEELNTVVNLIGKYIRRQSEQGMKVGLIARAVQSLNVHVFKKTWELIAPKQVFANTAVFVMGSEGRGEQIMRTDQDNALIVNDNFFADKPNFAKDLQNYANQFNNALNDFGYPFCEGGIMMKNPKWQMPLTKFKEQISSWYLSPDSQNLIWLATLLDAYFVCGDKALFEALRRHTFDFYQAFHGSNFINRFALPGVQIGNTASFWQKFTGGADSDIDLKKAGIFPIVHGTRTLALEFGITETSTKARLNALVKRGAIDNKLAKNTLEALEFFLSKRLAVSLITSDKTARKVNPNTLSNLERDLLKESLIVVKQFRSFIIHHYRLDVFGVSR</sequence>
<accession>L2F5Q3</accession>
<dbReference type="Pfam" id="PF03445">
    <property type="entry name" value="DUF294"/>
    <property type="match status" value="1"/>
</dbReference>
<gene>
    <name evidence="4" type="ORF">MOMA_05981</name>
</gene>
<proteinExistence type="predicted"/>
<dbReference type="PATRIC" id="fig|1230338.3.peg.1273"/>
<dbReference type="SMART" id="SM00116">
    <property type="entry name" value="CBS"/>
    <property type="match status" value="1"/>
</dbReference>
<organism evidence="4 5">
    <name type="scientific">Moraxella macacae 0408225</name>
    <dbReference type="NCBI Taxonomy" id="1230338"/>
    <lineage>
        <taxon>Bacteria</taxon>
        <taxon>Pseudomonadati</taxon>
        <taxon>Pseudomonadota</taxon>
        <taxon>Gammaproteobacteria</taxon>
        <taxon>Moraxellales</taxon>
        <taxon>Moraxellaceae</taxon>
        <taxon>Moraxella</taxon>
    </lineage>
</organism>
<dbReference type="CDD" id="cd05401">
    <property type="entry name" value="NT_GlnE_GlnD_like"/>
    <property type="match status" value="1"/>
</dbReference>
<dbReference type="Pfam" id="PF00571">
    <property type="entry name" value="CBS"/>
    <property type="match status" value="1"/>
</dbReference>
<dbReference type="EMBL" id="ANIN01000002">
    <property type="protein sequence ID" value="ELA08086.1"/>
    <property type="molecule type" value="Genomic_DNA"/>
</dbReference>
<dbReference type="InterPro" id="IPR000644">
    <property type="entry name" value="CBS_dom"/>
</dbReference>
<dbReference type="SUPFAM" id="SSF51206">
    <property type="entry name" value="cAMP-binding domain-like"/>
    <property type="match status" value="1"/>
</dbReference>
<evidence type="ECO:0000313" key="5">
    <source>
        <dbReference type="Proteomes" id="UP000023795"/>
    </source>
</evidence>
<dbReference type="PANTHER" id="PTHR43080:SF2">
    <property type="entry name" value="CBS DOMAIN-CONTAINING PROTEIN"/>
    <property type="match status" value="1"/>
</dbReference>
<evidence type="ECO:0000259" key="3">
    <source>
        <dbReference type="PROSITE" id="PS51371"/>
    </source>
</evidence>
<dbReference type="Gene3D" id="3.10.580.10">
    <property type="entry name" value="CBS-domain"/>
    <property type="match status" value="1"/>
</dbReference>
<dbReference type="RefSeq" id="WP_009501598.1">
    <property type="nucleotide sequence ID" value="NZ_ANIN01000002.1"/>
</dbReference>
<dbReference type="PROSITE" id="PS51371">
    <property type="entry name" value="CBS"/>
    <property type="match status" value="1"/>
</dbReference>
<dbReference type="SUPFAM" id="SSF54631">
    <property type="entry name" value="CBS-domain pair"/>
    <property type="match status" value="1"/>
</dbReference>
<keyword evidence="1 2" id="KW-0129">CBS domain</keyword>
<evidence type="ECO:0000256" key="1">
    <source>
        <dbReference type="ARBA" id="ARBA00023122"/>
    </source>
</evidence>
<keyword evidence="5" id="KW-1185">Reference proteome</keyword>
<dbReference type="InterPro" id="IPR051257">
    <property type="entry name" value="Diverse_CBS-Domain"/>
</dbReference>
<dbReference type="PANTHER" id="PTHR43080">
    <property type="entry name" value="CBS DOMAIN-CONTAINING PROTEIN CBSX3, MITOCHONDRIAL"/>
    <property type="match status" value="1"/>
</dbReference>
<dbReference type="InterPro" id="IPR005105">
    <property type="entry name" value="GlnD_Uridyltrans_N"/>
</dbReference>
<dbReference type="InterPro" id="IPR018490">
    <property type="entry name" value="cNMP-bd_dom_sf"/>
</dbReference>
<dbReference type="OrthoDB" id="9808528at2"/>
<feature type="domain" description="CBS" evidence="3">
    <location>
        <begin position="232"/>
        <end position="289"/>
    </location>
</feature>
<reference evidence="4 5" key="1">
    <citation type="journal article" date="2013" name="Genome Announc.">
        <title>Genome Sequence of Moraxella macacae 0408225, a Novel Bacterial Species Isolated from a Cynomolgus Macaque with Epistaxis.</title>
        <authorList>
            <person name="Ladner J.T."/>
            <person name="Whitehouse C.A."/>
            <person name="Koroleva G.I."/>
            <person name="Palacios G.F."/>
        </authorList>
    </citation>
    <scope>NUCLEOTIDE SEQUENCE [LARGE SCALE GENOMIC DNA]</scope>
    <source>
        <strain evidence="4 5">0408225</strain>
    </source>
</reference>
<protein>
    <submittedName>
        <fullName evidence="4">Signal-transduction protein</fullName>
    </submittedName>
</protein>
<name>L2F5Q3_9GAMM</name>
<dbReference type="Pfam" id="PF10335">
    <property type="entry name" value="DUF294_C"/>
    <property type="match status" value="1"/>
</dbReference>
<evidence type="ECO:0000313" key="4">
    <source>
        <dbReference type="EMBL" id="ELA08086.1"/>
    </source>
</evidence>